<keyword evidence="3" id="KW-0201">Cytochrome c-type biogenesis</keyword>
<keyword evidence="8" id="KW-1185">Reference proteome</keyword>
<dbReference type="AlphaFoldDB" id="A0A1N6ZK66"/>
<dbReference type="PROSITE" id="PS51352">
    <property type="entry name" value="THIOREDOXIN_2"/>
    <property type="match status" value="1"/>
</dbReference>
<feature type="domain" description="Thioredoxin" evidence="6">
    <location>
        <begin position="33"/>
        <end position="192"/>
    </location>
</feature>
<dbReference type="STRING" id="34027.SAMN05421829_11242"/>
<dbReference type="InterPro" id="IPR013740">
    <property type="entry name" value="Redoxin"/>
</dbReference>
<keyword evidence="5" id="KW-0676">Redox-active center</keyword>
<evidence type="ECO:0000256" key="2">
    <source>
        <dbReference type="ARBA" id="ARBA00007758"/>
    </source>
</evidence>
<keyword evidence="4" id="KW-1015">Disulfide bond</keyword>
<name>A0A1N6ZK66_9RHOO</name>
<dbReference type="RefSeq" id="WP_076603334.1">
    <property type="nucleotide sequence ID" value="NZ_FTMD01000012.1"/>
</dbReference>
<evidence type="ECO:0000259" key="6">
    <source>
        <dbReference type="PROSITE" id="PS51352"/>
    </source>
</evidence>
<dbReference type="SUPFAM" id="SSF52833">
    <property type="entry name" value="Thioredoxin-like"/>
    <property type="match status" value="1"/>
</dbReference>
<dbReference type="Proteomes" id="UP000186819">
    <property type="component" value="Unassembled WGS sequence"/>
</dbReference>
<dbReference type="Pfam" id="PF08534">
    <property type="entry name" value="Redoxin"/>
    <property type="match status" value="1"/>
</dbReference>
<evidence type="ECO:0000256" key="5">
    <source>
        <dbReference type="ARBA" id="ARBA00023284"/>
    </source>
</evidence>
<accession>A0A1N6ZK66</accession>
<dbReference type="Gene3D" id="3.40.30.10">
    <property type="entry name" value="Glutaredoxin"/>
    <property type="match status" value="1"/>
</dbReference>
<evidence type="ECO:0000256" key="1">
    <source>
        <dbReference type="ARBA" id="ARBA00004196"/>
    </source>
</evidence>
<dbReference type="PANTHER" id="PTHR42852:SF6">
    <property type="entry name" value="THIOL:DISULFIDE INTERCHANGE PROTEIN DSBE"/>
    <property type="match status" value="1"/>
</dbReference>
<comment type="similarity">
    <text evidence="2">Belongs to the thioredoxin family. DsbE subfamily.</text>
</comment>
<evidence type="ECO:0000256" key="4">
    <source>
        <dbReference type="ARBA" id="ARBA00023157"/>
    </source>
</evidence>
<dbReference type="PANTHER" id="PTHR42852">
    <property type="entry name" value="THIOL:DISULFIDE INTERCHANGE PROTEIN DSBE"/>
    <property type="match status" value="1"/>
</dbReference>
<dbReference type="InterPro" id="IPR013766">
    <property type="entry name" value="Thioredoxin_domain"/>
</dbReference>
<dbReference type="EMBL" id="FTMD01000012">
    <property type="protein sequence ID" value="SIR27177.1"/>
    <property type="molecule type" value="Genomic_DNA"/>
</dbReference>
<dbReference type="InterPro" id="IPR004799">
    <property type="entry name" value="Periplasmic_diS_OxRdtase_DsbE"/>
</dbReference>
<dbReference type="InterPro" id="IPR050553">
    <property type="entry name" value="Thioredoxin_ResA/DsbE_sf"/>
</dbReference>
<dbReference type="InterPro" id="IPR036249">
    <property type="entry name" value="Thioredoxin-like_sf"/>
</dbReference>
<gene>
    <name evidence="7" type="ORF">SAMN05421829_11242</name>
</gene>
<evidence type="ECO:0000313" key="7">
    <source>
        <dbReference type="EMBL" id="SIR27177.1"/>
    </source>
</evidence>
<dbReference type="GO" id="GO:0030288">
    <property type="term" value="C:outer membrane-bounded periplasmic space"/>
    <property type="evidence" value="ECO:0007669"/>
    <property type="project" value="InterPro"/>
</dbReference>
<organism evidence="7 8">
    <name type="scientific">Aromatoleum tolulyticum</name>
    <dbReference type="NCBI Taxonomy" id="34027"/>
    <lineage>
        <taxon>Bacteria</taxon>
        <taxon>Pseudomonadati</taxon>
        <taxon>Pseudomonadota</taxon>
        <taxon>Betaproteobacteria</taxon>
        <taxon>Rhodocyclales</taxon>
        <taxon>Rhodocyclaceae</taxon>
        <taxon>Aromatoleum</taxon>
    </lineage>
</organism>
<sequence length="198" mass="22032">MKAKFLVPLFIFLLLAGFLGYGLKLNPREVPSPLIGKAAPTFRVPQLQAEDKTISPEDLKGRVWLLNVWASWCISCRYEHPVLVEFARNSPVPIVGLNYKEVRGDGALDVKGLDPAAELASARLRARQWLVEHGGDPYMVSAVDLDGRIGIDYGVYGVPETFLIDQQGVIRYKHIGPITRESLRDVLLPKIAELQRAS</sequence>
<proteinExistence type="inferred from homology"/>
<dbReference type="GO" id="GO:0015036">
    <property type="term" value="F:disulfide oxidoreductase activity"/>
    <property type="evidence" value="ECO:0007669"/>
    <property type="project" value="InterPro"/>
</dbReference>
<dbReference type="GO" id="GO:0017004">
    <property type="term" value="P:cytochrome complex assembly"/>
    <property type="evidence" value="ECO:0007669"/>
    <property type="project" value="UniProtKB-KW"/>
</dbReference>
<evidence type="ECO:0000313" key="8">
    <source>
        <dbReference type="Proteomes" id="UP000186819"/>
    </source>
</evidence>
<reference evidence="8" key="1">
    <citation type="submission" date="2017-01" db="EMBL/GenBank/DDBJ databases">
        <authorList>
            <person name="Varghese N."/>
            <person name="Submissions S."/>
        </authorList>
    </citation>
    <scope>NUCLEOTIDE SEQUENCE [LARGE SCALE GENOMIC DNA]</scope>
    <source>
        <strain evidence="8">ATCC 51758</strain>
    </source>
</reference>
<protein>
    <submittedName>
        <fullName evidence="7">Cytochrome c biogenesis protein CcmG, thiol:disulfide interchange protein DsbE</fullName>
    </submittedName>
</protein>
<comment type="subcellular location">
    <subcellularLocation>
        <location evidence="1">Cell envelope</location>
    </subcellularLocation>
</comment>
<dbReference type="OrthoDB" id="9811352at2"/>
<dbReference type="CDD" id="cd03010">
    <property type="entry name" value="TlpA_like_DsbE"/>
    <property type="match status" value="1"/>
</dbReference>
<evidence type="ECO:0000256" key="3">
    <source>
        <dbReference type="ARBA" id="ARBA00022748"/>
    </source>
</evidence>